<accession>A0A1Y5MKG2</accession>
<organism evidence="2 3">
    <name type="scientific">Campylobacter concisus</name>
    <dbReference type="NCBI Taxonomy" id="199"/>
    <lineage>
        <taxon>Bacteria</taxon>
        <taxon>Pseudomonadati</taxon>
        <taxon>Campylobacterota</taxon>
        <taxon>Epsilonproteobacteria</taxon>
        <taxon>Campylobacterales</taxon>
        <taxon>Campylobacteraceae</taxon>
        <taxon>Campylobacter</taxon>
    </lineage>
</organism>
<dbReference type="EMBL" id="NDYN01000001">
    <property type="protein sequence ID" value="OUT08959.1"/>
    <property type="molecule type" value="Genomic_DNA"/>
</dbReference>
<evidence type="ECO:0000313" key="3">
    <source>
        <dbReference type="Proteomes" id="UP000196317"/>
    </source>
</evidence>
<name>A0A1Y5MKG2_9BACT</name>
<evidence type="ECO:0000313" key="2">
    <source>
        <dbReference type="EMBL" id="OUT08959.1"/>
    </source>
</evidence>
<sequence>MNLEQAYKSYRDNLLITIFEVETYAEYSLRFQDLNQLLNLYSRATFYLCECLDESSLIVYYLDPISRERATNLFKLSLPIIEEHLRQAVVTQSKQIPKPILQSSIQTVKALQSKPKHTLNIHQRYVLHYLEVFLEYLH</sequence>
<reference evidence="2 3" key="1">
    <citation type="submission" date="2017-04" db="EMBL/GenBank/DDBJ databases">
        <title>Complete genome of Campylobacter concisus ATCC 33237T and draft genomes for an additional eight well characterized C. concisus strains.</title>
        <authorList>
            <person name="Cornelius A.J."/>
            <person name="Miller W.G."/>
            <person name="Lastovica A.J."/>
            <person name="On S.L."/>
            <person name="French N.P."/>
            <person name="Vandenberg O."/>
            <person name="Biggs P.J."/>
        </authorList>
    </citation>
    <scope>NUCLEOTIDE SEQUENCE [LARGE SCALE GENOMIC DNA]</scope>
    <source>
        <strain evidence="2 3">CCUG 19995</strain>
    </source>
</reference>
<dbReference type="Proteomes" id="UP000196317">
    <property type="component" value="Unassembled WGS sequence"/>
</dbReference>
<dbReference type="AlphaFoldDB" id="A0A1Y5MKG2"/>
<gene>
    <name evidence="2" type="ORF">B9N65_01060</name>
    <name evidence="1" type="ORF">B9N65_09865</name>
</gene>
<dbReference type="EMBL" id="NDYN01000010">
    <property type="protein sequence ID" value="OUT06877.1"/>
    <property type="molecule type" value="Genomic_DNA"/>
</dbReference>
<protein>
    <submittedName>
        <fullName evidence="2">Uncharacterized protein</fullName>
    </submittedName>
</protein>
<proteinExistence type="predicted"/>
<evidence type="ECO:0000313" key="1">
    <source>
        <dbReference type="EMBL" id="OUT06877.1"/>
    </source>
</evidence>
<comment type="caution">
    <text evidence="2">The sequence shown here is derived from an EMBL/GenBank/DDBJ whole genome shotgun (WGS) entry which is preliminary data.</text>
</comment>